<dbReference type="GO" id="GO:0001666">
    <property type="term" value="P:response to hypoxia"/>
    <property type="evidence" value="ECO:0007669"/>
    <property type="project" value="TreeGrafter"/>
</dbReference>
<keyword evidence="2" id="KW-1015">Disulfide bond</keyword>
<evidence type="ECO:0000313" key="8">
    <source>
        <dbReference type="Proteomes" id="UP000694891"/>
    </source>
</evidence>
<dbReference type="GO" id="GO:0002040">
    <property type="term" value="P:sprouting angiogenesis"/>
    <property type="evidence" value="ECO:0007669"/>
    <property type="project" value="TreeGrafter"/>
</dbReference>
<reference evidence="9" key="2">
    <citation type="submission" date="2025-04" db="UniProtKB">
        <authorList>
            <consortium name="RefSeq"/>
        </authorList>
    </citation>
    <scope>IDENTIFICATION</scope>
</reference>
<evidence type="ECO:0000313" key="9">
    <source>
        <dbReference type="RefSeq" id="XP_008283687.1"/>
    </source>
</evidence>
<dbReference type="RefSeq" id="XP_008283687.1">
    <property type="nucleotide sequence ID" value="XM_008285465.1"/>
</dbReference>
<evidence type="ECO:0000256" key="5">
    <source>
        <dbReference type="SAM" id="SignalP"/>
    </source>
</evidence>
<keyword evidence="1 3" id="KW-0339">Growth factor</keyword>
<dbReference type="GO" id="GO:0045766">
    <property type="term" value="P:positive regulation of angiogenesis"/>
    <property type="evidence" value="ECO:0007669"/>
    <property type="project" value="TreeGrafter"/>
</dbReference>
<feature type="domain" description="Platelet-derived growth factor (PDGF) family profile" evidence="6">
    <location>
        <begin position="33"/>
        <end position="129"/>
    </location>
</feature>
<feature type="region of interest" description="Disordered" evidence="4">
    <location>
        <begin position="140"/>
        <end position="169"/>
    </location>
</feature>
<dbReference type="GO" id="GO:0001938">
    <property type="term" value="P:positive regulation of endothelial cell proliferation"/>
    <property type="evidence" value="ECO:0007669"/>
    <property type="project" value="TreeGrafter"/>
</dbReference>
<dbReference type="GO" id="GO:0060754">
    <property type="term" value="P:positive regulation of mast cell chemotaxis"/>
    <property type="evidence" value="ECO:0007669"/>
    <property type="project" value="TreeGrafter"/>
</dbReference>
<gene>
    <name evidence="9" type="primary">LOC103359902</name>
</gene>
<dbReference type="PANTHER" id="PTHR12025:SF9">
    <property type="entry name" value="PLACENTA GROWTH FACTOR"/>
    <property type="match status" value="1"/>
</dbReference>
<evidence type="ECO:0000256" key="2">
    <source>
        <dbReference type="ARBA" id="ARBA00023157"/>
    </source>
</evidence>
<evidence type="ECO:0000259" key="6">
    <source>
        <dbReference type="PROSITE" id="PS50278"/>
    </source>
</evidence>
<dbReference type="PROSITE" id="PS50278">
    <property type="entry name" value="PDGF_2"/>
    <property type="match status" value="1"/>
</dbReference>
<organism evidence="7">
    <name type="scientific">Stegastes partitus</name>
    <name type="common">bicolor damselfish</name>
    <dbReference type="NCBI Taxonomy" id="144197"/>
    <lineage>
        <taxon>Eukaryota</taxon>
        <taxon>Metazoa</taxon>
        <taxon>Chordata</taxon>
        <taxon>Craniata</taxon>
        <taxon>Vertebrata</taxon>
        <taxon>Euteleostomi</taxon>
        <taxon>Actinopterygii</taxon>
        <taxon>Neopterygii</taxon>
        <taxon>Teleostei</taxon>
        <taxon>Neoteleostei</taxon>
        <taxon>Acanthomorphata</taxon>
        <taxon>Ovalentaria</taxon>
        <taxon>Pomacentridae</taxon>
        <taxon>Stegastes</taxon>
    </lineage>
</organism>
<reference evidence="7" key="1">
    <citation type="submission" date="2023-09" db="UniProtKB">
        <authorList>
            <consortium name="Ensembl"/>
        </authorList>
    </citation>
    <scope>IDENTIFICATION</scope>
</reference>
<proteinExistence type="inferred from homology"/>
<dbReference type="GO" id="GO:0038084">
    <property type="term" value="P:vascular endothelial growth factor signaling pathway"/>
    <property type="evidence" value="ECO:0007669"/>
    <property type="project" value="TreeGrafter"/>
</dbReference>
<dbReference type="InterPro" id="IPR050507">
    <property type="entry name" value="PDGF/VEGF_growth_factor"/>
</dbReference>
<evidence type="ECO:0000313" key="7">
    <source>
        <dbReference type="Ensembl" id="ENSSPAP00000000758.1"/>
    </source>
</evidence>
<dbReference type="OrthoDB" id="6370328at2759"/>
<dbReference type="GO" id="GO:0005172">
    <property type="term" value="F:vascular endothelial growth factor receptor binding"/>
    <property type="evidence" value="ECO:0007669"/>
    <property type="project" value="TreeGrafter"/>
</dbReference>
<protein>
    <submittedName>
        <fullName evidence="7 9">Vascular endothelial growth factor A-like</fullName>
    </submittedName>
</protein>
<keyword evidence="8" id="KW-1185">Reference proteome</keyword>
<dbReference type="Pfam" id="PF00341">
    <property type="entry name" value="PDGF"/>
    <property type="match status" value="1"/>
</dbReference>
<dbReference type="Proteomes" id="UP000694891">
    <property type="component" value="Unplaced"/>
</dbReference>
<dbReference type="GO" id="GO:0005615">
    <property type="term" value="C:extracellular space"/>
    <property type="evidence" value="ECO:0007669"/>
    <property type="project" value="TreeGrafter"/>
</dbReference>
<feature type="signal peptide" evidence="5">
    <location>
        <begin position="1"/>
        <end position="20"/>
    </location>
</feature>
<dbReference type="GeneTree" id="ENSGT00940000160164"/>
<sequence>MQSLLRLLLVLLTQLIPAQMLHLPHEGNSTGNTVMEFQEVLERSRCRPMEQLVDVERDFPEEVEFMYRPACVPLWRCSGCCGDENLECHPTLERNVTLQVMRILPMTSAQRVELTFVEHQGCECRARQPLQNHKSVAESIKNKPRRRKHKKTASGCEKCQFPQNKINPH</sequence>
<feature type="compositionally biased region" description="Basic residues" evidence="4">
    <location>
        <begin position="142"/>
        <end position="152"/>
    </location>
</feature>
<evidence type="ECO:0000256" key="3">
    <source>
        <dbReference type="RuleBase" id="RU003818"/>
    </source>
</evidence>
<dbReference type="CDD" id="cd00135">
    <property type="entry name" value="PDGF"/>
    <property type="match status" value="1"/>
</dbReference>
<dbReference type="SMART" id="SM00141">
    <property type="entry name" value="PDGF"/>
    <property type="match status" value="1"/>
</dbReference>
<dbReference type="InterPro" id="IPR029034">
    <property type="entry name" value="Cystine-knot_cytokine"/>
</dbReference>
<keyword evidence="5" id="KW-0732">Signal</keyword>
<dbReference type="GO" id="GO:0042056">
    <property type="term" value="F:chemoattractant activity"/>
    <property type="evidence" value="ECO:0007669"/>
    <property type="project" value="TreeGrafter"/>
</dbReference>
<dbReference type="GO" id="GO:0050930">
    <property type="term" value="P:induction of positive chemotaxis"/>
    <property type="evidence" value="ECO:0007669"/>
    <property type="project" value="TreeGrafter"/>
</dbReference>
<dbReference type="Gene3D" id="2.10.90.10">
    <property type="entry name" value="Cystine-knot cytokines"/>
    <property type="match status" value="1"/>
</dbReference>
<dbReference type="GO" id="GO:0048010">
    <property type="term" value="P:vascular endothelial growth factor receptor signaling pathway"/>
    <property type="evidence" value="ECO:0007669"/>
    <property type="project" value="TreeGrafter"/>
</dbReference>
<evidence type="ECO:0000256" key="4">
    <source>
        <dbReference type="SAM" id="MobiDB-lite"/>
    </source>
</evidence>
<dbReference type="STRING" id="144197.ENSSPAP00000000758"/>
<comment type="similarity">
    <text evidence="3">Belongs to the PDGF/VEGF growth factor family.</text>
</comment>
<dbReference type="GO" id="GO:0016020">
    <property type="term" value="C:membrane"/>
    <property type="evidence" value="ECO:0007669"/>
    <property type="project" value="InterPro"/>
</dbReference>
<dbReference type="GeneID" id="103359902"/>
<feature type="chain" id="PRO_5044590969" evidence="5">
    <location>
        <begin position="21"/>
        <end position="169"/>
    </location>
</feature>
<dbReference type="GO" id="GO:0008083">
    <property type="term" value="F:growth factor activity"/>
    <property type="evidence" value="ECO:0007669"/>
    <property type="project" value="UniProtKB-KW"/>
</dbReference>
<evidence type="ECO:0000256" key="1">
    <source>
        <dbReference type="ARBA" id="ARBA00023030"/>
    </source>
</evidence>
<accession>A0A3B4YVH1</accession>
<dbReference type="InterPro" id="IPR000072">
    <property type="entry name" value="PDGF/VEGF_dom"/>
</dbReference>
<dbReference type="PANTHER" id="PTHR12025">
    <property type="entry name" value="VASCULAR ENDOTHELIAL GROWTH FACTOR"/>
    <property type="match status" value="1"/>
</dbReference>
<dbReference type="AlphaFoldDB" id="A0A3B4YVH1"/>
<dbReference type="Ensembl" id="ENSSPAT00000000769.1">
    <property type="protein sequence ID" value="ENSSPAP00000000758.1"/>
    <property type="gene ID" value="ENSSPAG00000000596.1"/>
</dbReference>
<dbReference type="SUPFAM" id="SSF57501">
    <property type="entry name" value="Cystine-knot cytokines"/>
    <property type="match status" value="1"/>
</dbReference>
<name>A0A3B4YVH1_9TELE</name>